<evidence type="ECO:0000313" key="11">
    <source>
        <dbReference type="EMBL" id="KAG7542071.1"/>
    </source>
</evidence>
<comment type="caution">
    <text evidence="11">The sequence shown here is derived from an EMBL/GenBank/DDBJ whole genome shotgun (WGS) entry which is preliminary data.</text>
</comment>
<evidence type="ECO:0000256" key="9">
    <source>
        <dbReference type="RuleBase" id="RU369094"/>
    </source>
</evidence>
<organism evidence="11 12">
    <name type="scientific">Arabidopsis thaliana x Arabidopsis arenosa</name>
    <dbReference type="NCBI Taxonomy" id="1240361"/>
    <lineage>
        <taxon>Eukaryota</taxon>
        <taxon>Viridiplantae</taxon>
        <taxon>Streptophyta</taxon>
        <taxon>Embryophyta</taxon>
        <taxon>Tracheophyta</taxon>
        <taxon>Spermatophyta</taxon>
        <taxon>Magnoliopsida</taxon>
        <taxon>eudicotyledons</taxon>
        <taxon>Gunneridae</taxon>
        <taxon>Pentapetalae</taxon>
        <taxon>rosids</taxon>
        <taxon>malvids</taxon>
        <taxon>Brassicales</taxon>
        <taxon>Brassicaceae</taxon>
        <taxon>Camelineae</taxon>
        <taxon>Arabidopsis</taxon>
    </lineage>
</organism>
<dbReference type="InterPro" id="IPR003851">
    <property type="entry name" value="Znf_Dof"/>
</dbReference>
<keyword evidence="6 9" id="KW-0804">Transcription</keyword>
<dbReference type="GO" id="GO:0003700">
    <property type="term" value="F:DNA-binding transcription factor activity"/>
    <property type="evidence" value="ECO:0007669"/>
    <property type="project" value="UniProtKB-UniRule"/>
</dbReference>
<comment type="function">
    <text evidence="9">Transcription factor that binds specifically to a 5'-AA[AG]G-3' consensus core sequence.</text>
</comment>
<comment type="subcellular location">
    <subcellularLocation>
        <location evidence="8 9">Nucleus</location>
    </subcellularLocation>
</comment>
<keyword evidence="1 9" id="KW-0479">Metal-binding</keyword>
<gene>
    <name evidence="11" type="ORF">ISN45_Aa07g020910</name>
</gene>
<evidence type="ECO:0000256" key="5">
    <source>
        <dbReference type="ARBA" id="ARBA00023125"/>
    </source>
</evidence>
<name>A0A8T1Y744_9BRAS</name>
<evidence type="ECO:0000256" key="2">
    <source>
        <dbReference type="ARBA" id="ARBA00022771"/>
    </source>
</evidence>
<evidence type="ECO:0000256" key="1">
    <source>
        <dbReference type="ARBA" id="ARBA00022723"/>
    </source>
</evidence>
<keyword evidence="7 8" id="KW-0539">Nucleus</keyword>
<reference evidence="11 12" key="1">
    <citation type="submission" date="2020-12" db="EMBL/GenBank/DDBJ databases">
        <title>Concerted genomic and epigenomic changes stabilize Arabidopsis allopolyploids.</title>
        <authorList>
            <person name="Chen Z."/>
        </authorList>
    </citation>
    <scope>NUCLEOTIDE SEQUENCE [LARGE SCALE GENOMIC DNA]</scope>
    <source>
        <strain evidence="11">Allo738</strain>
        <tissue evidence="11">Leaf</tissue>
    </source>
</reference>
<protein>
    <recommendedName>
        <fullName evidence="9">Dof zinc finger protein</fullName>
    </recommendedName>
</protein>
<dbReference type="AlphaFoldDB" id="A0A8T1Y744"/>
<keyword evidence="3 9" id="KW-0862">Zinc</keyword>
<proteinExistence type="predicted"/>
<dbReference type="Proteomes" id="UP000694240">
    <property type="component" value="Chromosome 12"/>
</dbReference>
<evidence type="ECO:0000256" key="6">
    <source>
        <dbReference type="ARBA" id="ARBA00023163"/>
    </source>
</evidence>
<evidence type="ECO:0000256" key="8">
    <source>
        <dbReference type="PROSITE-ProRule" id="PRU00071"/>
    </source>
</evidence>
<dbReference type="InterPro" id="IPR045174">
    <property type="entry name" value="Dof"/>
</dbReference>
<keyword evidence="12" id="KW-1185">Reference proteome</keyword>
<dbReference type="PROSITE" id="PS01361">
    <property type="entry name" value="ZF_DOF_1"/>
    <property type="match status" value="1"/>
</dbReference>
<evidence type="ECO:0000256" key="3">
    <source>
        <dbReference type="ARBA" id="ARBA00022833"/>
    </source>
</evidence>
<dbReference type="PROSITE" id="PS50884">
    <property type="entry name" value="ZF_DOF_2"/>
    <property type="match status" value="1"/>
</dbReference>
<evidence type="ECO:0000313" key="12">
    <source>
        <dbReference type="Proteomes" id="UP000694240"/>
    </source>
</evidence>
<dbReference type="PANTHER" id="PTHR31992:SF126">
    <property type="entry name" value="DOF ZINC FINGER PROTEIN DOF4.2-RELATED"/>
    <property type="match status" value="1"/>
</dbReference>
<keyword evidence="5 8" id="KW-0238">DNA-binding</keyword>
<evidence type="ECO:0000256" key="4">
    <source>
        <dbReference type="ARBA" id="ARBA00023015"/>
    </source>
</evidence>
<keyword evidence="4 9" id="KW-0805">Transcription regulation</keyword>
<evidence type="ECO:0000256" key="7">
    <source>
        <dbReference type="ARBA" id="ARBA00023242"/>
    </source>
</evidence>
<dbReference type="EMBL" id="JAEFBK010000012">
    <property type="protein sequence ID" value="KAG7542071.1"/>
    <property type="molecule type" value="Genomic_DNA"/>
</dbReference>
<keyword evidence="2 8" id="KW-0863">Zinc-finger</keyword>
<dbReference type="GO" id="GO:0005634">
    <property type="term" value="C:nucleus"/>
    <property type="evidence" value="ECO:0007669"/>
    <property type="project" value="UniProtKB-SubCell"/>
</dbReference>
<feature type="domain" description="Dof-type" evidence="10">
    <location>
        <begin position="24"/>
        <end position="78"/>
    </location>
</feature>
<dbReference type="PANTHER" id="PTHR31992">
    <property type="entry name" value="DOF ZINC FINGER PROTEIN DOF1.4-RELATED"/>
    <property type="match status" value="1"/>
</dbReference>
<dbReference type="Pfam" id="PF02701">
    <property type="entry name" value="Zn_ribbon_Dof"/>
    <property type="match status" value="1"/>
</dbReference>
<evidence type="ECO:0000259" key="10">
    <source>
        <dbReference type="PROSITE" id="PS50884"/>
    </source>
</evidence>
<accession>A0A8T1Y744</accession>
<dbReference type="GO" id="GO:0008270">
    <property type="term" value="F:zinc ion binding"/>
    <property type="evidence" value="ECO:0007669"/>
    <property type="project" value="UniProtKB-KW"/>
</dbReference>
<dbReference type="GO" id="GO:0003677">
    <property type="term" value="F:DNA binding"/>
    <property type="evidence" value="ECO:0007669"/>
    <property type="project" value="UniProtKB-UniRule"/>
</dbReference>
<sequence length="251" mass="28294">MDDLNVFANEDNQVNGVKPTPPPQVCARCDSDNTKFCYYNNYSLLQPRYFCKNCRRYWTHGGTLRNVPIGGSSRAKRARVDQPPVARMVPVEIQPVNYQPFLNVQENVDFVGSFGASSSAAAVGNRFGSLSDIHGGMVTNVHPTRTFRPNHRLAYPDGSFEQDYYDVGSDNLMVNQQVGGYVDNLSSYYMNQVEQHQWNQSFNNTMNMNHNNASTSGSSIVSDMNVNNDNNKYRYLNSVIMHPCHLEKDGP</sequence>